<sequence>MAPLSQLQEYPRLSVRIENLDHKGVDVFFNAVGANPYRLLIRSIDSVIQNLYGSHSAPPNNVSSILLCLRPMEGVACTSWSGGFKEICFSLDYITSIPPDLVAPEIEGVLVHEFVHCFQYNACGTCPGGLIEGIADFVRLRANLAPPHWSMNRSGDWDAGYERTGYFLEWIERQRTEFNGEGFVEKFNLALKDNTYNATVFEQLTGMSVLELWKRYCEE</sequence>
<proteinExistence type="predicted"/>
<organism evidence="1 2">
    <name type="scientific">Amanita thiersii Skay4041</name>
    <dbReference type="NCBI Taxonomy" id="703135"/>
    <lineage>
        <taxon>Eukaryota</taxon>
        <taxon>Fungi</taxon>
        <taxon>Dikarya</taxon>
        <taxon>Basidiomycota</taxon>
        <taxon>Agaricomycotina</taxon>
        <taxon>Agaricomycetes</taxon>
        <taxon>Agaricomycetidae</taxon>
        <taxon>Agaricales</taxon>
        <taxon>Pluteineae</taxon>
        <taxon>Amanitaceae</taxon>
        <taxon>Amanita</taxon>
    </lineage>
</organism>
<protein>
    <recommendedName>
        <fullName evidence="3">Plant basic secretory protein</fullName>
    </recommendedName>
</protein>
<dbReference type="Pfam" id="PF04450">
    <property type="entry name" value="BSP"/>
    <property type="match status" value="1"/>
</dbReference>
<name>A0A2A9NPR5_9AGAR</name>
<dbReference type="EMBL" id="KZ302022">
    <property type="protein sequence ID" value="PFH49673.1"/>
    <property type="molecule type" value="Genomic_DNA"/>
</dbReference>
<dbReference type="OrthoDB" id="891726at2759"/>
<accession>A0A2A9NPR5</accession>
<dbReference type="Proteomes" id="UP000242287">
    <property type="component" value="Unassembled WGS sequence"/>
</dbReference>
<evidence type="ECO:0008006" key="3">
    <source>
        <dbReference type="Google" id="ProtNLM"/>
    </source>
</evidence>
<dbReference type="AlphaFoldDB" id="A0A2A9NPR5"/>
<reference evidence="1 2" key="1">
    <citation type="submission" date="2014-02" db="EMBL/GenBank/DDBJ databases">
        <title>Transposable element dynamics among asymbiotic and ectomycorrhizal Amanita fungi.</title>
        <authorList>
            <consortium name="DOE Joint Genome Institute"/>
            <person name="Hess J."/>
            <person name="Skrede I."/>
            <person name="Wolfe B."/>
            <person name="LaButti K."/>
            <person name="Ohm R.A."/>
            <person name="Grigoriev I.V."/>
            <person name="Pringle A."/>
        </authorList>
    </citation>
    <scope>NUCLEOTIDE SEQUENCE [LARGE SCALE GENOMIC DNA]</scope>
    <source>
        <strain evidence="1 2">SKay4041</strain>
    </source>
</reference>
<dbReference type="PANTHER" id="PTHR33321">
    <property type="match status" value="1"/>
</dbReference>
<dbReference type="STRING" id="703135.A0A2A9NPR5"/>
<dbReference type="PANTHER" id="PTHR33321:SF12">
    <property type="entry name" value="PLANT BASIC SECRETORY PROTEIN (BSP) FAMILY PROTEIN"/>
    <property type="match status" value="1"/>
</dbReference>
<evidence type="ECO:0000313" key="2">
    <source>
        <dbReference type="Proteomes" id="UP000242287"/>
    </source>
</evidence>
<gene>
    <name evidence="1" type="ORF">AMATHDRAFT_62641</name>
</gene>
<dbReference type="InterPro" id="IPR007541">
    <property type="entry name" value="Uncharacterised_BSP"/>
</dbReference>
<evidence type="ECO:0000313" key="1">
    <source>
        <dbReference type="EMBL" id="PFH49673.1"/>
    </source>
</evidence>
<keyword evidence="2" id="KW-1185">Reference proteome</keyword>